<dbReference type="Pfam" id="PF12013">
    <property type="entry name" value="OrsD"/>
    <property type="match status" value="1"/>
</dbReference>
<evidence type="ECO:0008006" key="4">
    <source>
        <dbReference type="Google" id="ProtNLM"/>
    </source>
</evidence>
<protein>
    <recommendedName>
        <fullName evidence="4">C2H2-type domain-containing protein</fullName>
    </recommendedName>
</protein>
<dbReference type="AlphaFoldDB" id="A0A6G1GI03"/>
<feature type="compositionally biased region" description="Acidic residues" evidence="1">
    <location>
        <begin position="360"/>
        <end position="377"/>
    </location>
</feature>
<feature type="non-terminal residue" evidence="2">
    <location>
        <position position="550"/>
    </location>
</feature>
<dbReference type="OrthoDB" id="2608216at2759"/>
<keyword evidence="3" id="KW-1185">Reference proteome</keyword>
<dbReference type="EMBL" id="ML977257">
    <property type="protein sequence ID" value="KAF1980585.1"/>
    <property type="molecule type" value="Genomic_DNA"/>
</dbReference>
<proteinExistence type="predicted"/>
<evidence type="ECO:0000256" key="1">
    <source>
        <dbReference type="SAM" id="MobiDB-lite"/>
    </source>
</evidence>
<dbReference type="InterPro" id="IPR022698">
    <property type="entry name" value="OrsD"/>
</dbReference>
<dbReference type="Proteomes" id="UP000800041">
    <property type="component" value="Unassembled WGS sequence"/>
</dbReference>
<evidence type="ECO:0000313" key="2">
    <source>
        <dbReference type="EMBL" id="KAF1980585.1"/>
    </source>
</evidence>
<reference evidence="2" key="1">
    <citation type="journal article" date="2020" name="Stud. Mycol.">
        <title>101 Dothideomycetes genomes: a test case for predicting lifestyles and emergence of pathogens.</title>
        <authorList>
            <person name="Haridas S."/>
            <person name="Albert R."/>
            <person name="Binder M."/>
            <person name="Bloem J."/>
            <person name="Labutti K."/>
            <person name="Salamov A."/>
            <person name="Andreopoulos B."/>
            <person name="Baker S."/>
            <person name="Barry K."/>
            <person name="Bills G."/>
            <person name="Bluhm B."/>
            <person name="Cannon C."/>
            <person name="Castanera R."/>
            <person name="Culley D."/>
            <person name="Daum C."/>
            <person name="Ezra D."/>
            <person name="Gonzalez J."/>
            <person name="Henrissat B."/>
            <person name="Kuo A."/>
            <person name="Liang C."/>
            <person name="Lipzen A."/>
            <person name="Lutzoni F."/>
            <person name="Magnuson J."/>
            <person name="Mondo S."/>
            <person name="Nolan M."/>
            <person name="Ohm R."/>
            <person name="Pangilinan J."/>
            <person name="Park H.-J."/>
            <person name="Ramirez L."/>
            <person name="Alfaro M."/>
            <person name="Sun H."/>
            <person name="Tritt A."/>
            <person name="Yoshinaga Y."/>
            <person name="Zwiers L.-H."/>
            <person name="Turgeon B."/>
            <person name="Goodwin S."/>
            <person name="Spatafora J."/>
            <person name="Crous P."/>
            <person name="Grigoriev I."/>
        </authorList>
    </citation>
    <scope>NUCLEOTIDE SEQUENCE</scope>
    <source>
        <strain evidence="2">CBS 113979</strain>
    </source>
</reference>
<evidence type="ECO:0000313" key="3">
    <source>
        <dbReference type="Proteomes" id="UP000800041"/>
    </source>
</evidence>
<accession>A0A6G1GI03</accession>
<organism evidence="2 3">
    <name type="scientific">Aulographum hederae CBS 113979</name>
    <dbReference type="NCBI Taxonomy" id="1176131"/>
    <lineage>
        <taxon>Eukaryota</taxon>
        <taxon>Fungi</taxon>
        <taxon>Dikarya</taxon>
        <taxon>Ascomycota</taxon>
        <taxon>Pezizomycotina</taxon>
        <taxon>Dothideomycetes</taxon>
        <taxon>Pleosporomycetidae</taxon>
        <taxon>Aulographales</taxon>
        <taxon>Aulographaceae</taxon>
    </lineage>
</organism>
<feature type="region of interest" description="Disordered" evidence="1">
    <location>
        <begin position="354"/>
        <end position="381"/>
    </location>
</feature>
<sequence length="550" mass="63614">MASSHFQHLTQWEVVVCKECRYAVWPRQVVGHLTNRQHRMPRKQAVGISDEIEQWHGIAQFSGEFKIPKYVEEAVEGLPVYTDGVKCELDEGQCAYVCRNMDVIKEHWRKMHGHSVGQKRGGSGMLKKEDIDRQILQNCRQVRCQRFFVQKEHSQYFEVRSREERREGSVRQSEEEDIWSQAWGQASQRYDRIRSDDTIRPGETDEVNPWLRRTGWIPYLEGCDRKDILRCLKEPTVDEEIAEGENEANDNERVAAAIWEATGELASASQDVVSRSGVMLRFEAIRTEAHQNVYRPLEPYQNRDEIRRQGRYWQQIVTFFVRTRRAHSWKSPPYKFNRRQDRAFERMMVVARSTVKEADESSDTESDSTDTDSEAEREEGKTVMTEMQQACLSFCIELLNQTIHNREYDMALVCGLAALGVNPSGRGFRGADTYPSILSAVIKVAHFMIVQQAERLTQPTADECNEFSAGRSPCEFEDSGYESEGTQIDRGEGRRKIGKSSFEWVRKMMDGFMVRGCGSPMQWMLDLRGYGMKIDFNTTSAGHVNWRDGD</sequence>
<gene>
    <name evidence="2" type="ORF">K402DRAFT_344125</name>
</gene>
<name>A0A6G1GI03_9PEZI</name>